<dbReference type="AlphaFoldDB" id="A0AAD8B9K1"/>
<accession>A0AAD8B9K1</accession>
<protein>
    <submittedName>
        <fullName evidence="2">Synaptotagmin-7-like isoform X4</fullName>
    </submittedName>
</protein>
<sequence>MCIRCIYKLFGLRSSGSEDDILQAKYPKEKLNSGELRNGQARYGGTPSPRHNMELSDRTKQIKKDVYDRALKEKALP</sequence>
<evidence type="ECO:0000313" key="2">
    <source>
        <dbReference type="EMBL" id="KAK0050137.1"/>
    </source>
</evidence>
<reference evidence="2" key="2">
    <citation type="submission" date="2023-04" db="EMBL/GenBank/DDBJ databases">
        <authorList>
            <person name="Bu L."/>
            <person name="Lu L."/>
            <person name="Laidemitt M.R."/>
            <person name="Zhang S.M."/>
            <person name="Mutuku M."/>
            <person name="Mkoji G."/>
            <person name="Steinauer M."/>
            <person name="Loker E.S."/>
        </authorList>
    </citation>
    <scope>NUCLEOTIDE SEQUENCE</scope>
    <source>
        <strain evidence="2">KasaAsao</strain>
        <tissue evidence="2">Whole Snail</tissue>
    </source>
</reference>
<feature type="non-terminal residue" evidence="2">
    <location>
        <position position="77"/>
    </location>
</feature>
<gene>
    <name evidence="2" type="ORF">Bpfe_020355</name>
</gene>
<dbReference type="EMBL" id="JASAOG010000117">
    <property type="protein sequence ID" value="KAK0050137.1"/>
    <property type="molecule type" value="Genomic_DNA"/>
</dbReference>
<name>A0AAD8B9K1_BIOPF</name>
<feature type="region of interest" description="Disordered" evidence="1">
    <location>
        <begin position="32"/>
        <end position="53"/>
    </location>
</feature>
<proteinExistence type="predicted"/>
<comment type="caution">
    <text evidence="2">The sequence shown here is derived from an EMBL/GenBank/DDBJ whole genome shotgun (WGS) entry which is preliminary data.</text>
</comment>
<dbReference type="Proteomes" id="UP001233172">
    <property type="component" value="Unassembled WGS sequence"/>
</dbReference>
<evidence type="ECO:0000256" key="1">
    <source>
        <dbReference type="SAM" id="MobiDB-lite"/>
    </source>
</evidence>
<keyword evidence="3" id="KW-1185">Reference proteome</keyword>
<reference evidence="2" key="1">
    <citation type="journal article" date="2023" name="PLoS Negl. Trop. Dis.">
        <title>A genome sequence for Biomphalaria pfeifferi, the major vector snail for the human-infecting parasite Schistosoma mansoni.</title>
        <authorList>
            <person name="Bu L."/>
            <person name="Lu L."/>
            <person name="Laidemitt M.R."/>
            <person name="Zhang S.M."/>
            <person name="Mutuku M."/>
            <person name="Mkoji G."/>
            <person name="Steinauer M."/>
            <person name="Loker E.S."/>
        </authorList>
    </citation>
    <scope>NUCLEOTIDE SEQUENCE</scope>
    <source>
        <strain evidence="2">KasaAsao</strain>
    </source>
</reference>
<organism evidence="2 3">
    <name type="scientific">Biomphalaria pfeifferi</name>
    <name type="common">Bloodfluke planorb</name>
    <name type="synonym">Freshwater snail</name>
    <dbReference type="NCBI Taxonomy" id="112525"/>
    <lineage>
        <taxon>Eukaryota</taxon>
        <taxon>Metazoa</taxon>
        <taxon>Spiralia</taxon>
        <taxon>Lophotrochozoa</taxon>
        <taxon>Mollusca</taxon>
        <taxon>Gastropoda</taxon>
        <taxon>Heterobranchia</taxon>
        <taxon>Euthyneura</taxon>
        <taxon>Panpulmonata</taxon>
        <taxon>Hygrophila</taxon>
        <taxon>Lymnaeoidea</taxon>
        <taxon>Planorbidae</taxon>
        <taxon>Biomphalaria</taxon>
    </lineage>
</organism>
<evidence type="ECO:0000313" key="3">
    <source>
        <dbReference type="Proteomes" id="UP001233172"/>
    </source>
</evidence>